<evidence type="ECO:0000313" key="1">
    <source>
        <dbReference type="EMBL" id="CAG5105239.1"/>
    </source>
</evidence>
<gene>
    <name evidence="1" type="ORF">OKIOD_LOCUS10717</name>
</gene>
<name>A0ABN7SQ26_OIKDI</name>
<sequence>MFVQKTLKQNFGISQQLLQRTRSAAQNRDYQREAQKFQTLLNESTDKTNKFPYFRNLTKPKIVPPNTGKFF</sequence>
<dbReference type="EMBL" id="OU015566">
    <property type="protein sequence ID" value="CAG5105239.1"/>
    <property type="molecule type" value="Genomic_DNA"/>
</dbReference>
<evidence type="ECO:0000313" key="2">
    <source>
        <dbReference type="Proteomes" id="UP001158576"/>
    </source>
</evidence>
<keyword evidence="2" id="KW-1185">Reference proteome</keyword>
<accession>A0ABN7SQ26</accession>
<reference evidence="1 2" key="1">
    <citation type="submission" date="2021-04" db="EMBL/GenBank/DDBJ databases">
        <authorList>
            <person name="Bliznina A."/>
        </authorList>
    </citation>
    <scope>NUCLEOTIDE SEQUENCE [LARGE SCALE GENOMIC DNA]</scope>
</reference>
<dbReference type="Proteomes" id="UP001158576">
    <property type="component" value="Chromosome 1"/>
</dbReference>
<proteinExistence type="predicted"/>
<organism evidence="1 2">
    <name type="scientific">Oikopleura dioica</name>
    <name type="common">Tunicate</name>
    <dbReference type="NCBI Taxonomy" id="34765"/>
    <lineage>
        <taxon>Eukaryota</taxon>
        <taxon>Metazoa</taxon>
        <taxon>Chordata</taxon>
        <taxon>Tunicata</taxon>
        <taxon>Appendicularia</taxon>
        <taxon>Copelata</taxon>
        <taxon>Oikopleuridae</taxon>
        <taxon>Oikopleura</taxon>
    </lineage>
</organism>
<protein>
    <submittedName>
        <fullName evidence="1">Oidioi.mRNA.OKI2018_I69.chr1.g1952.t1.cds</fullName>
    </submittedName>
</protein>